<proteinExistence type="inferred from homology"/>
<evidence type="ECO:0000256" key="10">
    <source>
        <dbReference type="ARBA" id="ARBA00017720"/>
    </source>
</evidence>
<comment type="similarity">
    <text evidence="7">In the N-terminal section; belongs to the PRA-CH family.</text>
</comment>
<keyword evidence="15" id="KW-0067">ATP-binding</keyword>
<keyword evidence="11" id="KW-0963">Cytoplasm</keyword>
<dbReference type="InterPro" id="IPR026660">
    <property type="entry name" value="PRA-CH"/>
</dbReference>
<comment type="pathway">
    <text evidence="5">Amino-acid biosynthesis; L-histidine biosynthesis; L-histidine from 5-phospho-alpha-D-ribose 1-diphosphate: step 2/9.</text>
</comment>
<keyword evidence="13" id="KW-0547">Nucleotide-binding</keyword>
<evidence type="ECO:0000256" key="3">
    <source>
        <dbReference type="ARBA" id="ARBA00004496"/>
    </source>
</evidence>
<evidence type="ECO:0000256" key="2">
    <source>
        <dbReference type="ARBA" id="ARBA00001460"/>
    </source>
</evidence>
<accession>A0A3B1DE58</accession>
<dbReference type="InterPro" id="IPR038019">
    <property type="entry name" value="PRib_AMP_CycHydrolase_sf"/>
</dbReference>
<dbReference type="CDD" id="cd11534">
    <property type="entry name" value="NTP-PPase_HisIE_like"/>
    <property type="match status" value="1"/>
</dbReference>
<comment type="catalytic activity">
    <reaction evidence="1">
        <text>1-(5-phospho-beta-D-ribosyl)-5'-AMP + H2O = 1-(5-phospho-beta-D-ribosyl)-5-[(5-phospho-beta-D-ribosylamino)methylideneamino]imidazole-4-carboxamide</text>
        <dbReference type="Rhea" id="RHEA:20049"/>
        <dbReference type="ChEBI" id="CHEBI:15377"/>
        <dbReference type="ChEBI" id="CHEBI:58435"/>
        <dbReference type="ChEBI" id="CHEBI:59457"/>
        <dbReference type="EC" id="3.5.4.19"/>
    </reaction>
</comment>
<dbReference type="SUPFAM" id="SSF141734">
    <property type="entry name" value="HisI-like"/>
    <property type="match status" value="1"/>
</dbReference>
<evidence type="ECO:0000256" key="17">
    <source>
        <dbReference type="ARBA" id="ARBA00023268"/>
    </source>
</evidence>
<evidence type="ECO:0000256" key="9">
    <source>
        <dbReference type="ARBA" id="ARBA00012721"/>
    </source>
</evidence>
<feature type="domain" description="Phosphoribosyl-AMP cyclohydrolase" evidence="18">
    <location>
        <begin position="30"/>
        <end position="103"/>
    </location>
</feature>
<keyword evidence="14 19" id="KW-0378">Hydrolase</keyword>
<evidence type="ECO:0000256" key="15">
    <source>
        <dbReference type="ARBA" id="ARBA00022840"/>
    </source>
</evidence>
<organism evidence="19">
    <name type="scientific">hydrothermal vent metagenome</name>
    <dbReference type="NCBI Taxonomy" id="652676"/>
    <lineage>
        <taxon>unclassified sequences</taxon>
        <taxon>metagenomes</taxon>
        <taxon>ecological metagenomes</taxon>
    </lineage>
</organism>
<evidence type="ECO:0000256" key="12">
    <source>
        <dbReference type="ARBA" id="ARBA00022605"/>
    </source>
</evidence>
<dbReference type="SUPFAM" id="SSF101386">
    <property type="entry name" value="all-alpha NTP pyrophosphatases"/>
    <property type="match status" value="1"/>
</dbReference>
<dbReference type="GO" id="GO:0005737">
    <property type="term" value="C:cytoplasm"/>
    <property type="evidence" value="ECO:0007669"/>
    <property type="project" value="UniProtKB-SubCell"/>
</dbReference>
<sequence length="231" mass="25834">MIKIDLSNLPFKAGLIPAVVQDIDSKAVLMLAYMNEDSLRLSLETGETHFWSRSRNCLWHKGETSGHIQKIKNIFVDCDEDTLLIEVIQTGVACHTGAANCFYRRLSPSGELEPFVSDAESGDERRPILETLSETIMARKKTPDNKSYTSFLMQEGIDRILKKVAEESGELLIAAKNGERQEIIHESADLLYHLLVSLGYFDIPFSAIEAELKRRTACSGLAEKAARTENT</sequence>
<dbReference type="Gene3D" id="3.10.20.810">
    <property type="entry name" value="Phosphoribosyl-AMP cyclohydrolase"/>
    <property type="match status" value="1"/>
</dbReference>
<dbReference type="NCBIfam" id="TIGR03188">
    <property type="entry name" value="histidine_hisI"/>
    <property type="match status" value="1"/>
</dbReference>
<dbReference type="FunFam" id="3.10.20.810:FF:000001">
    <property type="entry name" value="Histidine biosynthesis bifunctional protein HisIE"/>
    <property type="match status" value="1"/>
</dbReference>
<dbReference type="HAMAP" id="MF_01021">
    <property type="entry name" value="HisI"/>
    <property type="match status" value="1"/>
</dbReference>
<reference evidence="19" key="1">
    <citation type="submission" date="2018-06" db="EMBL/GenBank/DDBJ databases">
        <authorList>
            <person name="Zhirakovskaya E."/>
        </authorList>
    </citation>
    <scope>NUCLEOTIDE SEQUENCE</scope>
</reference>
<evidence type="ECO:0000256" key="8">
    <source>
        <dbReference type="ARBA" id="ARBA00012414"/>
    </source>
</evidence>
<dbReference type="Gene3D" id="1.10.287.1080">
    <property type="entry name" value="MazG-like"/>
    <property type="match status" value="1"/>
</dbReference>
<dbReference type="NCBIfam" id="NF002747">
    <property type="entry name" value="PRK02759.1"/>
    <property type="match status" value="1"/>
</dbReference>
<keyword evidence="17" id="KW-0511">Multifunctional enzyme</keyword>
<comment type="pathway">
    <text evidence="4">Amino-acid biosynthesis; L-histidine biosynthesis; L-histidine from 5-phospho-alpha-D-ribose 1-diphosphate: step 3/9.</text>
</comment>
<evidence type="ECO:0000256" key="7">
    <source>
        <dbReference type="ARBA" id="ARBA00008299"/>
    </source>
</evidence>
<protein>
    <recommendedName>
        <fullName evidence="10">Histidine biosynthesis bifunctional protein HisIE</fullName>
        <ecNumber evidence="9">3.5.4.19</ecNumber>
        <ecNumber evidence="8">3.6.1.31</ecNumber>
    </recommendedName>
</protein>
<dbReference type="AlphaFoldDB" id="A0A3B1DE58"/>
<dbReference type="GO" id="GO:0004636">
    <property type="term" value="F:phosphoribosyl-ATP diphosphatase activity"/>
    <property type="evidence" value="ECO:0007669"/>
    <property type="project" value="UniProtKB-EC"/>
</dbReference>
<evidence type="ECO:0000256" key="5">
    <source>
        <dbReference type="ARBA" id="ARBA00005204"/>
    </source>
</evidence>
<evidence type="ECO:0000256" key="13">
    <source>
        <dbReference type="ARBA" id="ARBA00022741"/>
    </source>
</evidence>
<dbReference type="UniPathway" id="UPA00031">
    <property type="reaction ID" value="UER00007"/>
</dbReference>
<dbReference type="EC" id="3.6.1.31" evidence="8"/>
<evidence type="ECO:0000256" key="6">
    <source>
        <dbReference type="ARBA" id="ARBA00007731"/>
    </source>
</evidence>
<dbReference type="EMBL" id="UOGF01000058">
    <property type="protein sequence ID" value="VAX30005.1"/>
    <property type="molecule type" value="Genomic_DNA"/>
</dbReference>
<dbReference type="EC" id="3.5.4.19" evidence="9"/>
<dbReference type="GO" id="GO:0004635">
    <property type="term" value="F:phosphoribosyl-AMP cyclohydrolase activity"/>
    <property type="evidence" value="ECO:0007669"/>
    <property type="project" value="UniProtKB-EC"/>
</dbReference>
<dbReference type="InterPro" id="IPR023019">
    <property type="entry name" value="His_synth_HisIE"/>
</dbReference>
<dbReference type="InterPro" id="IPR002496">
    <property type="entry name" value="PRib_AMP_CycHydrolase_dom"/>
</dbReference>
<comment type="similarity">
    <text evidence="6">In the C-terminal section; belongs to the PRA-PH family.</text>
</comment>
<dbReference type="GO" id="GO:0000105">
    <property type="term" value="P:L-histidine biosynthetic process"/>
    <property type="evidence" value="ECO:0007669"/>
    <property type="project" value="UniProtKB-UniPathway"/>
</dbReference>
<dbReference type="NCBIfam" id="NF001611">
    <property type="entry name" value="PRK00400.1-3"/>
    <property type="match status" value="1"/>
</dbReference>
<dbReference type="InterPro" id="IPR021130">
    <property type="entry name" value="PRib-ATP_PPHydrolase-like"/>
</dbReference>
<dbReference type="Pfam" id="PF01503">
    <property type="entry name" value="PRA-PH"/>
    <property type="match status" value="1"/>
</dbReference>
<evidence type="ECO:0000256" key="4">
    <source>
        <dbReference type="ARBA" id="ARBA00005169"/>
    </source>
</evidence>
<evidence type="ECO:0000259" key="18">
    <source>
        <dbReference type="Pfam" id="PF01502"/>
    </source>
</evidence>
<comment type="catalytic activity">
    <reaction evidence="2">
        <text>1-(5-phospho-beta-D-ribosyl)-ATP + H2O = 1-(5-phospho-beta-D-ribosyl)-5'-AMP + diphosphate + H(+)</text>
        <dbReference type="Rhea" id="RHEA:22828"/>
        <dbReference type="ChEBI" id="CHEBI:15377"/>
        <dbReference type="ChEBI" id="CHEBI:15378"/>
        <dbReference type="ChEBI" id="CHEBI:33019"/>
        <dbReference type="ChEBI" id="CHEBI:59457"/>
        <dbReference type="ChEBI" id="CHEBI:73183"/>
        <dbReference type="EC" id="3.6.1.31"/>
    </reaction>
</comment>
<keyword evidence="12" id="KW-0028">Amino-acid biosynthesis</keyword>
<evidence type="ECO:0000256" key="16">
    <source>
        <dbReference type="ARBA" id="ARBA00023102"/>
    </source>
</evidence>
<dbReference type="InterPro" id="IPR008179">
    <property type="entry name" value="HisE"/>
</dbReference>
<gene>
    <name evidence="19" type="ORF">MNBD_NITROSPIRAE01-2100</name>
</gene>
<evidence type="ECO:0000256" key="11">
    <source>
        <dbReference type="ARBA" id="ARBA00022490"/>
    </source>
</evidence>
<dbReference type="GO" id="GO:0005524">
    <property type="term" value="F:ATP binding"/>
    <property type="evidence" value="ECO:0007669"/>
    <property type="project" value="UniProtKB-KW"/>
</dbReference>
<name>A0A3B1DE58_9ZZZZ</name>
<evidence type="ECO:0000256" key="1">
    <source>
        <dbReference type="ARBA" id="ARBA00000024"/>
    </source>
</evidence>
<dbReference type="HAMAP" id="MF_01019">
    <property type="entry name" value="HisIE"/>
    <property type="match status" value="1"/>
</dbReference>
<dbReference type="PANTHER" id="PTHR42945:SF1">
    <property type="entry name" value="HISTIDINE BIOSYNTHESIS BIFUNCTIONAL PROTEIN HIS7"/>
    <property type="match status" value="1"/>
</dbReference>
<dbReference type="Pfam" id="PF01502">
    <property type="entry name" value="PRA-CH"/>
    <property type="match status" value="1"/>
</dbReference>
<evidence type="ECO:0000256" key="14">
    <source>
        <dbReference type="ARBA" id="ARBA00022801"/>
    </source>
</evidence>
<dbReference type="HAMAP" id="MF_01020">
    <property type="entry name" value="HisE"/>
    <property type="match status" value="1"/>
</dbReference>
<dbReference type="PANTHER" id="PTHR42945">
    <property type="entry name" value="HISTIDINE BIOSYNTHESIS BIFUNCTIONAL PROTEIN"/>
    <property type="match status" value="1"/>
</dbReference>
<keyword evidence="16" id="KW-0368">Histidine biosynthesis</keyword>
<comment type="subcellular location">
    <subcellularLocation>
        <location evidence="3">Cytoplasm</location>
    </subcellularLocation>
</comment>
<evidence type="ECO:0000313" key="19">
    <source>
        <dbReference type="EMBL" id="VAX30005.1"/>
    </source>
</evidence>
<dbReference type="NCBIfam" id="NF000768">
    <property type="entry name" value="PRK00051.1"/>
    <property type="match status" value="1"/>
</dbReference>